<feature type="region of interest" description="Disordered" evidence="1">
    <location>
        <begin position="371"/>
        <end position="424"/>
    </location>
</feature>
<keyword evidence="2" id="KW-1133">Transmembrane helix</keyword>
<evidence type="ECO:0000313" key="4">
    <source>
        <dbReference type="Proteomes" id="UP001057738"/>
    </source>
</evidence>
<feature type="transmembrane region" description="Helical" evidence="2">
    <location>
        <begin position="215"/>
        <end position="232"/>
    </location>
</feature>
<evidence type="ECO:0000256" key="1">
    <source>
        <dbReference type="SAM" id="MobiDB-lite"/>
    </source>
</evidence>
<feature type="transmembrane region" description="Helical" evidence="2">
    <location>
        <begin position="117"/>
        <end position="139"/>
    </location>
</feature>
<feature type="compositionally biased region" description="Gly residues" evidence="1">
    <location>
        <begin position="392"/>
        <end position="404"/>
    </location>
</feature>
<protein>
    <submittedName>
        <fullName evidence="3">Uncharacterized protein</fullName>
    </submittedName>
</protein>
<evidence type="ECO:0000313" key="3">
    <source>
        <dbReference type="EMBL" id="UUY48609.1"/>
    </source>
</evidence>
<keyword evidence="4" id="KW-1185">Reference proteome</keyword>
<feature type="compositionally biased region" description="Gly residues" evidence="1">
    <location>
        <begin position="415"/>
        <end position="424"/>
    </location>
</feature>
<reference evidence="3" key="1">
    <citation type="submission" date="2022-08" db="EMBL/GenBank/DDBJ databases">
        <authorList>
            <person name="Tian L."/>
        </authorList>
    </citation>
    <scope>NUCLEOTIDE SEQUENCE</scope>
    <source>
        <strain evidence="3">CM253</strain>
    </source>
</reference>
<gene>
    <name evidence="3" type="ORF">NRK68_16225</name>
</gene>
<feature type="transmembrane region" description="Helical" evidence="2">
    <location>
        <begin position="176"/>
        <end position="195"/>
    </location>
</feature>
<dbReference type="Proteomes" id="UP001057738">
    <property type="component" value="Chromosome"/>
</dbReference>
<dbReference type="EMBL" id="CP102514">
    <property type="protein sequence ID" value="UUY48609.1"/>
    <property type="molecule type" value="Genomic_DNA"/>
</dbReference>
<accession>A0ABY5PXA2</accession>
<proteinExistence type="predicted"/>
<sequence>MSIVKHLPDAAIPDGGAPHWHVKDAQRWLDARVPAGFAPVTLGWVLAPLVVLAIVLVAWNDPGAPAHGTTWAGYAPAVLLLSLPAWYRFLPAATLLSAPVIAADAVRNLYALDPADAAGRAGGALMLVLCAWAFAGSALRIRSRSRRRELFLAAAGHARAAIPEHLPDGHRRRGRVLAATGAGLCLAAAALLVWGLAQDLGAGPEHPYDAIGQQVLAMLLLAPGVPLLGRGLTARRAARRLHDGPQPVIRVGVREQWLGPVWLVADADTTTAPPLIAFRDRFEDRYRSHPAETLLGGAESRLRADHHDIDRHAEPYEALLYGVPCEGSEVILRYADYRGDSTITDAVRAVPLMPFRRHGLRSPWRAAGTSYTLRRRAEEEERKQRAAQRPRGSGGSCGSSGGCGSSSCSSSCGSSCGGGCGGGD</sequence>
<keyword evidence="2" id="KW-0812">Transmembrane</keyword>
<evidence type="ECO:0000256" key="2">
    <source>
        <dbReference type="SAM" id="Phobius"/>
    </source>
</evidence>
<dbReference type="GeneID" id="95575028"/>
<keyword evidence="2" id="KW-0472">Membrane</keyword>
<feature type="compositionally biased region" description="Low complexity" evidence="1">
    <location>
        <begin position="405"/>
        <end position="414"/>
    </location>
</feature>
<feature type="compositionally biased region" description="Basic and acidic residues" evidence="1">
    <location>
        <begin position="375"/>
        <end position="384"/>
    </location>
</feature>
<dbReference type="RefSeq" id="WP_257856081.1">
    <property type="nucleotide sequence ID" value="NZ_CP102514.1"/>
</dbReference>
<organism evidence="3 4">
    <name type="scientific">Streptomyces yangpuensis</name>
    <dbReference type="NCBI Taxonomy" id="1648182"/>
    <lineage>
        <taxon>Bacteria</taxon>
        <taxon>Bacillati</taxon>
        <taxon>Actinomycetota</taxon>
        <taxon>Actinomycetes</taxon>
        <taxon>Kitasatosporales</taxon>
        <taxon>Streptomycetaceae</taxon>
        <taxon>Streptomyces</taxon>
    </lineage>
</organism>
<name>A0ABY5PXA2_9ACTN</name>
<feature type="transmembrane region" description="Helical" evidence="2">
    <location>
        <begin position="71"/>
        <end position="89"/>
    </location>
</feature>
<feature type="transmembrane region" description="Helical" evidence="2">
    <location>
        <begin position="37"/>
        <end position="59"/>
    </location>
</feature>